<dbReference type="Proteomes" id="UP000003931">
    <property type="component" value="Chromosome"/>
</dbReference>
<organism evidence="4 5">
    <name type="scientific">Candidatus Carsonella ruddii CS isolate Thao2000</name>
    <dbReference type="NCBI Taxonomy" id="1202537"/>
    <lineage>
        <taxon>Bacteria</taxon>
        <taxon>Pseudomonadati</taxon>
        <taxon>Pseudomonadota</taxon>
        <taxon>Gammaproteobacteria</taxon>
        <taxon>Oceanospirillales</taxon>
        <taxon>Halomonadaceae</taxon>
        <taxon>Zymobacter group</taxon>
        <taxon>Candidatus Carsonella</taxon>
    </lineage>
</organism>
<proteinExistence type="predicted"/>
<dbReference type="InterPro" id="IPR015422">
    <property type="entry name" value="PyrdxlP-dep_Trfase_small"/>
</dbReference>
<evidence type="ECO:0000256" key="2">
    <source>
        <dbReference type="SAM" id="Phobius"/>
    </source>
</evidence>
<keyword evidence="1" id="KW-0663">Pyridoxal phosphate</keyword>
<feature type="transmembrane region" description="Helical" evidence="2">
    <location>
        <begin position="207"/>
        <end position="230"/>
    </location>
</feature>
<dbReference type="InterPro" id="IPR015424">
    <property type="entry name" value="PyrdxlP-dep_Trfase"/>
</dbReference>
<dbReference type="InterPro" id="IPR015421">
    <property type="entry name" value="PyrdxlP-dep_Trfase_major"/>
</dbReference>
<keyword evidence="2" id="KW-0812">Transmembrane</keyword>
<dbReference type="PANTHER" id="PTHR43586:SF8">
    <property type="entry name" value="CYSTEINE DESULFURASE 1, CHLOROPLASTIC"/>
    <property type="match status" value="1"/>
</dbReference>
<gene>
    <name evidence="4" type="primary">sufS</name>
    <name evidence="4" type="ORF">A33Y_038</name>
</gene>
<feature type="domain" description="Aminotransferase class V" evidence="3">
    <location>
        <begin position="15"/>
        <end position="371"/>
    </location>
</feature>
<evidence type="ECO:0000313" key="5">
    <source>
        <dbReference type="Proteomes" id="UP000003931"/>
    </source>
</evidence>
<dbReference type="InterPro" id="IPR000192">
    <property type="entry name" value="Aminotrans_V_dom"/>
</dbReference>
<dbReference type="SUPFAM" id="SSF53383">
    <property type="entry name" value="PLP-dependent transferases"/>
    <property type="match status" value="1"/>
</dbReference>
<dbReference type="Pfam" id="PF00266">
    <property type="entry name" value="Aminotran_5"/>
    <property type="match status" value="1"/>
</dbReference>
<reference evidence="4 5" key="1">
    <citation type="journal article" date="2012" name="Mol. Biol. Evol.">
        <title>Genome reduction and co-evolution between the primary and secondary bacterial symbionts of psyllids.</title>
        <authorList>
            <person name="Sloan D.B."/>
            <person name="Moran N.A."/>
        </authorList>
    </citation>
    <scope>NUCLEOTIDE SEQUENCE [LARGE SCALE GENOMIC DNA]</scope>
    <source>
        <strain evidence="4 5">CS</strain>
    </source>
</reference>
<name>J7GSH8_CARRU</name>
<dbReference type="EMBL" id="CP003542">
    <property type="protein sequence ID" value="AFP83702.1"/>
    <property type="molecule type" value="Genomic_DNA"/>
</dbReference>
<dbReference type="OrthoDB" id="9808002at2"/>
<accession>J7GSH8</accession>
<dbReference type="Gene3D" id="3.40.640.10">
    <property type="entry name" value="Type I PLP-dependent aspartate aminotransferase-like (Major domain)"/>
    <property type="match status" value="1"/>
</dbReference>
<dbReference type="STRING" id="1202537.A33Y_038"/>
<protein>
    <submittedName>
        <fullName evidence="4">Putative selenocysteine lyase</fullName>
    </submittedName>
</protein>
<dbReference type="AlphaFoldDB" id="J7GSH8"/>
<keyword evidence="2" id="KW-0472">Membrane</keyword>
<keyword evidence="2" id="KW-1133">Transmembrane helix</keyword>
<dbReference type="KEGG" id="crc:A33Y_038"/>
<sequence length="385" mass="46282">MKKNFPFFINYKKIINFDNSSTNQKPKIFFKSTINCLKKKNLNLNRGEFYLINKLEIFLNKFKILIKKILNINYLEEIIISYNSTFSINFLINNLLNFFKKKNEIIVSNTEHNSIIIPLINFIKKKKCIIKIIPTFKNYINNNLLCNYNNNLTKLLIINHLSNNIGIVNNIKNLSKISHFNRIIIFVDSTQSVSSIHYNIKKIKIDFLIFSLHKIFSSTGISIIYFNLFFNNKLSYLYYGGSSIKYLNYKEIFLKKNSFKFEIGTINLNGIFSSYYSLKWYLKNKKNIFFFNYYLKKKFFFSFKKKKKNISNIFLLNIKKNFLFTFFLEKNKILTRCDNLCNYIKNNFINKKKNCRISLSFYNNIKEILKLKFLIFFFNFKIKNY</sequence>
<dbReference type="PANTHER" id="PTHR43586">
    <property type="entry name" value="CYSTEINE DESULFURASE"/>
    <property type="match status" value="1"/>
</dbReference>
<dbReference type="RefSeq" id="WP_014887003.1">
    <property type="nucleotide sequence ID" value="NC_018415.1"/>
</dbReference>
<evidence type="ECO:0000256" key="1">
    <source>
        <dbReference type="ARBA" id="ARBA00022898"/>
    </source>
</evidence>
<keyword evidence="4" id="KW-0456">Lyase</keyword>
<dbReference type="HOGENOM" id="CLU_727011_0_0_6"/>
<dbReference type="Gene3D" id="3.90.1150.10">
    <property type="entry name" value="Aspartate Aminotransferase, domain 1"/>
    <property type="match status" value="1"/>
</dbReference>
<evidence type="ECO:0000313" key="4">
    <source>
        <dbReference type="EMBL" id="AFP83702.1"/>
    </source>
</evidence>
<evidence type="ECO:0000259" key="3">
    <source>
        <dbReference type="Pfam" id="PF00266"/>
    </source>
</evidence>
<dbReference type="PATRIC" id="fig|1202537.3.peg.37"/>
<dbReference type="GO" id="GO:0016829">
    <property type="term" value="F:lyase activity"/>
    <property type="evidence" value="ECO:0007669"/>
    <property type="project" value="UniProtKB-KW"/>
</dbReference>